<feature type="compositionally biased region" description="Pro residues" evidence="1">
    <location>
        <begin position="23"/>
        <end position="38"/>
    </location>
</feature>
<comment type="caution">
    <text evidence="3">The sequence shown here is derived from an EMBL/GenBank/DDBJ whole genome shotgun (WGS) entry which is preliminary data.</text>
</comment>
<evidence type="ECO:0000256" key="1">
    <source>
        <dbReference type="SAM" id="MobiDB-lite"/>
    </source>
</evidence>
<accession>A0ABD3D5E9</accession>
<evidence type="ECO:0000313" key="4">
    <source>
        <dbReference type="Proteomes" id="UP001632038"/>
    </source>
</evidence>
<dbReference type="InterPro" id="IPR029058">
    <property type="entry name" value="AB_hydrolase_fold"/>
</dbReference>
<keyword evidence="4" id="KW-1185">Reference proteome</keyword>
<dbReference type="Gene3D" id="3.40.50.1820">
    <property type="entry name" value="alpha/beta hydrolase"/>
    <property type="match status" value="1"/>
</dbReference>
<dbReference type="AlphaFoldDB" id="A0ABD3D5E9"/>
<evidence type="ECO:0000313" key="3">
    <source>
        <dbReference type="EMBL" id="KAL3636160.1"/>
    </source>
</evidence>
<evidence type="ECO:0000256" key="2">
    <source>
        <dbReference type="SAM" id="Phobius"/>
    </source>
</evidence>
<reference evidence="4" key="1">
    <citation type="journal article" date="2024" name="IScience">
        <title>Strigolactones Initiate the Formation of Haustorium-like Structures in Castilleja.</title>
        <authorList>
            <person name="Buerger M."/>
            <person name="Peterson D."/>
            <person name="Chory J."/>
        </authorList>
    </citation>
    <scope>NUCLEOTIDE SEQUENCE [LARGE SCALE GENOMIC DNA]</scope>
</reference>
<keyword evidence="2" id="KW-1133">Transmembrane helix</keyword>
<dbReference type="SUPFAM" id="SSF53474">
    <property type="entry name" value="alpha/beta-Hydrolases"/>
    <property type="match status" value="1"/>
</dbReference>
<feature type="region of interest" description="Disordered" evidence="1">
    <location>
        <begin position="1"/>
        <end position="42"/>
    </location>
</feature>
<feature type="transmembrane region" description="Helical" evidence="2">
    <location>
        <begin position="52"/>
        <end position="73"/>
    </location>
</feature>
<organism evidence="3 4">
    <name type="scientific">Castilleja foliolosa</name>
    <dbReference type="NCBI Taxonomy" id="1961234"/>
    <lineage>
        <taxon>Eukaryota</taxon>
        <taxon>Viridiplantae</taxon>
        <taxon>Streptophyta</taxon>
        <taxon>Embryophyta</taxon>
        <taxon>Tracheophyta</taxon>
        <taxon>Spermatophyta</taxon>
        <taxon>Magnoliopsida</taxon>
        <taxon>eudicotyledons</taxon>
        <taxon>Gunneridae</taxon>
        <taxon>Pentapetalae</taxon>
        <taxon>asterids</taxon>
        <taxon>lamiids</taxon>
        <taxon>Lamiales</taxon>
        <taxon>Orobanchaceae</taxon>
        <taxon>Pedicularideae</taxon>
        <taxon>Castillejinae</taxon>
        <taxon>Castilleja</taxon>
    </lineage>
</organism>
<keyword evidence="2" id="KW-0472">Membrane</keyword>
<protein>
    <recommendedName>
        <fullName evidence="5">AB hydrolase-1 domain-containing protein</fullName>
    </recommendedName>
</protein>
<keyword evidence="2" id="KW-0812">Transmembrane</keyword>
<sequence>MVIITEEPEPSKPQLRKSKAKPKPQPQPTSPPSQPPPSAAAATTSPVNPFQFWFYSILIVSLTTLFFTILSYLSPQDPKTWFINLPPILRTHYSSGRTIKVQTAPNLPQIELFSVQQGPIDSDSRVLIVHGIGCSSFAFKNVITSLGNKNVHSVAIDLPGSGFSDKTLVVTEDNPGGSGVFGELWDVYEDIKEKGLFWGFDQLVEQGYVDPEENSKARASKKRDVEKPVEFGSEEMGKVLGQVIDSMGLSPVDLVLHDSAFSLSANWILENRASIRSLVVLDGGMSGTSFPLWVLGLPVVRELVLGSRFLFERIIVSGPEADAHRILLKGRDGVKAVVGMGKKLNSSFDLSEWGGRDEVKDLPVLVLWSGERAEEGKQAFAGALPMATFGTHSGGRWPKEDSAEEVAKSVYEFVSSLPKVAKPIPIHIEERIGGDHDHDHGHDGHYHAHAGYMDDAYGLGHEWGV</sequence>
<gene>
    <name evidence="3" type="ORF">CASFOL_020707</name>
</gene>
<name>A0ABD3D5E9_9LAMI</name>
<dbReference type="EMBL" id="JAVIJP010000027">
    <property type="protein sequence ID" value="KAL3636160.1"/>
    <property type="molecule type" value="Genomic_DNA"/>
</dbReference>
<evidence type="ECO:0008006" key="5">
    <source>
        <dbReference type="Google" id="ProtNLM"/>
    </source>
</evidence>
<proteinExistence type="predicted"/>
<dbReference type="Proteomes" id="UP001632038">
    <property type="component" value="Unassembled WGS sequence"/>
</dbReference>